<dbReference type="EMBL" id="JBFNXX010000004">
    <property type="protein sequence ID" value="MEW9919341.1"/>
    <property type="molecule type" value="Genomic_DNA"/>
</dbReference>
<evidence type="ECO:0008006" key="3">
    <source>
        <dbReference type="Google" id="ProtNLM"/>
    </source>
</evidence>
<reference evidence="1 2" key="1">
    <citation type="submission" date="2024-07" db="EMBL/GenBank/DDBJ databases">
        <title>Marimonas sp.nov., isolated from tidal-flat sediment.</title>
        <authorList>
            <person name="Jayan J.N."/>
            <person name="Lee S.S."/>
        </authorList>
    </citation>
    <scope>NUCLEOTIDE SEQUENCE [LARGE SCALE GENOMIC DNA]</scope>
    <source>
        <strain evidence="1 2">MJW-29</strain>
    </source>
</reference>
<sequence>MSDRHPTLLRQLKTCGAVGNATPGGGRMYLSRRVIEDMHRLGPAPKSLLDHFVAEGLTDAQIAERVGIPTASVATLCRVWSIRSDRNLDAYGEEGMVRKAG</sequence>
<proteinExistence type="predicted"/>
<dbReference type="RefSeq" id="WP_367877045.1">
    <property type="nucleotide sequence ID" value="NZ_JBFNXX010000004.1"/>
</dbReference>
<protein>
    <recommendedName>
        <fullName evidence="3">Sigma-70, region 4</fullName>
    </recommendedName>
</protein>
<evidence type="ECO:0000313" key="2">
    <source>
        <dbReference type="Proteomes" id="UP001556098"/>
    </source>
</evidence>
<comment type="caution">
    <text evidence="1">The sequence shown here is derived from an EMBL/GenBank/DDBJ whole genome shotgun (WGS) entry which is preliminary data.</text>
</comment>
<keyword evidence="2" id="KW-1185">Reference proteome</keyword>
<evidence type="ECO:0000313" key="1">
    <source>
        <dbReference type="EMBL" id="MEW9919341.1"/>
    </source>
</evidence>
<accession>A0ABV3RK45</accession>
<organism evidence="1 2">
    <name type="scientific">Sulfitobacter sediminis</name>
    <dbReference type="NCBI Taxonomy" id="3234186"/>
    <lineage>
        <taxon>Bacteria</taxon>
        <taxon>Pseudomonadati</taxon>
        <taxon>Pseudomonadota</taxon>
        <taxon>Alphaproteobacteria</taxon>
        <taxon>Rhodobacterales</taxon>
        <taxon>Roseobacteraceae</taxon>
        <taxon>Sulfitobacter</taxon>
    </lineage>
</organism>
<name>A0ABV3RK45_9RHOB</name>
<gene>
    <name evidence="1" type="ORF">AB2B41_06985</name>
</gene>
<dbReference type="Proteomes" id="UP001556098">
    <property type="component" value="Unassembled WGS sequence"/>
</dbReference>